<comment type="caution">
    <text evidence="1">The sequence shown here is derived from an EMBL/GenBank/DDBJ whole genome shotgun (WGS) entry which is preliminary data.</text>
</comment>
<evidence type="ECO:0000313" key="1">
    <source>
        <dbReference type="EMBL" id="KAG5449590.1"/>
    </source>
</evidence>
<accession>A0A3R7DAZ6</accession>
<dbReference type="OrthoDB" id="6227366at2759"/>
<evidence type="ECO:0000313" key="2">
    <source>
        <dbReference type="Proteomes" id="UP000286415"/>
    </source>
</evidence>
<protein>
    <submittedName>
        <fullName evidence="1">Uncharacterized protein</fullName>
    </submittedName>
</protein>
<organism evidence="1 2">
    <name type="scientific">Clonorchis sinensis</name>
    <name type="common">Chinese liver fluke</name>
    <dbReference type="NCBI Taxonomy" id="79923"/>
    <lineage>
        <taxon>Eukaryota</taxon>
        <taxon>Metazoa</taxon>
        <taxon>Spiralia</taxon>
        <taxon>Lophotrochozoa</taxon>
        <taxon>Platyhelminthes</taxon>
        <taxon>Trematoda</taxon>
        <taxon>Digenea</taxon>
        <taxon>Opisthorchiida</taxon>
        <taxon>Opisthorchiata</taxon>
        <taxon>Opisthorchiidae</taxon>
        <taxon>Clonorchis</taxon>
    </lineage>
</organism>
<sequence length="134" mass="15108">MIQSLQNDKPPSGCSLITYVGKCLAAYFSTIRVPKPVNISHYFKVQHASQQKQTRLNDAKSIRFYRLTSGTRWRKWLERGFTDWKVRGSNPISASRLPLSRLGQPGSIPALVLPLGGMAARQRKGATAERFFSR</sequence>
<proteinExistence type="predicted"/>
<dbReference type="Proteomes" id="UP000286415">
    <property type="component" value="Unassembled WGS sequence"/>
</dbReference>
<reference evidence="1 2" key="1">
    <citation type="journal article" date="2018" name="Biotechnol. Adv.">
        <title>Improved genomic resources and new bioinformatic workflow for the carcinogenic parasite Clonorchis sinensis: Biotechnological implications.</title>
        <authorList>
            <person name="Wang D."/>
            <person name="Korhonen P.K."/>
            <person name="Gasser R.B."/>
            <person name="Young N.D."/>
        </authorList>
    </citation>
    <scope>NUCLEOTIDE SEQUENCE [LARGE SCALE GENOMIC DNA]</scope>
    <source>
        <strain evidence="1">Cs-k2</strain>
    </source>
</reference>
<gene>
    <name evidence="1" type="ORF">CSKR_101578</name>
</gene>
<reference evidence="1 2" key="2">
    <citation type="journal article" date="2021" name="Genomics">
        <title>High-quality reference genome for Clonorchis sinensis.</title>
        <authorList>
            <person name="Young N.D."/>
            <person name="Stroehlein A.J."/>
            <person name="Kinkar L."/>
            <person name="Wang T."/>
            <person name="Sohn W.M."/>
            <person name="Chang B.C.H."/>
            <person name="Kaur P."/>
            <person name="Weisz D."/>
            <person name="Dudchenko O."/>
            <person name="Aiden E.L."/>
            <person name="Korhonen P.K."/>
            <person name="Gasser R.B."/>
        </authorList>
    </citation>
    <scope>NUCLEOTIDE SEQUENCE [LARGE SCALE GENOMIC DNA]</scope>
    <source>
        <strain evidence="1">Cs-k2</strain>
    </source>
</reference>
<dbReference type="InParanoid" id="A0A3R7DAZ6"/>
<dbReference type="AlphaFoldDB" id="A0A3R7DAZ6"/>
<keyword evidence="2" id="KW-1185">Reference proteome</keyword>
<dbReference type="EMBL" id="NIRI02000042">
    <property type="protein sequence ID" value="KAG5449590.1"/>
    <property type="molecule type" value="Genomic_DNA"/>
</dbReference>
<name>A0A3R7DAZ6_CLOSI</name>